<organism evidence="1 2">
    <name type="scientific">Zeimonas arvi</name>
    <dbReference type="NCBI Taxonomy" id="2498847"/>
    <lineage>
        <taxon>Bacteria</taxon>
        <taxon>Pseudomonadati</taxon>
        <taxon>Pseudomonadota</taxon>
        <taxon>Betaproteobacteria</taxon>
        <taxon>Burkholderiales</taxon>
        <taxon>Burkholderiaceae</taxon>
        <taxon>Zeimonas</taxon>
    </lineage>
</organism>
<dbReference type="Pfam" id="PF04325">
    <property type="entry name" value="DUF465"/>
    <property type="match status" value="1"/>
</dbReference>
<comment type="caution">
    <text evidence="1">The sequence shown here is derived from an EMBL/GenBank/DDBJ whole genome shotgun (WGS) entry which is preliminary data.</text>
</comment>
<dbReference type="AlphaFoldDB" id="A0A5C8P0T4"/>
<keyword evidence="2" id="KW-1185">Reference proteome</keyword>
<dbReference type="Gene3D" id="6.10.280.50">
    <property type="match status" value="1"/>
</dbReference>
<protein>
    <submittedName>
        <fullName evidence="1">DUF465 domain-containing protein</fullName>
    </submittedName>
</protein>
<sequence length="69" mass="8124">MSDDRSPESIQRRIAELQLEHRGLDAMIDALGREPRFDELQLRRLKKRKLQIKDTIMLLQMQLVPDVPA</sequence>
<name>A0A5C8P0T4_9BURK</name>
<dbReference type="InterPro" id="IPR007420">
    <property type="entry name" value="DUF465"/>
</dbReference>
<dbReference type="RefSeq" id="WP_147703470.1">
    <property type="nucleotide sequence ID" value="NZ_VDUY01000002.1"/>
</dbReference>
<dbReference type="EMBL" id="VDUY01000002">
    <property type="protein sequence ID" value="TXL67221.1"/>
    <property type="molecule type" value="Genomic_DNA"/>
</dbReference>
<evidence type="ECO:0000313" key="2">
    <source>
        <dbReference type="Proteomes" id="UP000321548"/>
    </source>
</evidence>
<reference evidence="1 2" key="1">
    <citation type="submission" date="2019-06" db="EMBL/GenBank/DDBJ databases">
        <title>Quisquiliibacterium sp. nov., isolated from a maize field.</title>
        <authorList>
            <person name="Lin S.-Y."/>
            <person name="Tsai C.-F."/>
            <person name="Young C.-C."/>
        </authorList>
    </citation>
    <scope>NUCLEOTIDE SEQUENCE [LARGE SCALE GENOMIC DNA]</scope>
    <source>
        <strain evidence="1 2">CC-CFT501</strain>
    </source>
</reference>
<dbReference type="Proteomes" id="UP000321548">
    <property type="component" value="Unassembled WGS sequence"/>
</dbReference>
<dbReference type="InterPro" id="IPR038444">
    <property type="entry name" value="DUF465_sf"/>
</dbReference>
<proteinExistence type="predicted"/>
<gene>
    <name evidence="1" type="ORF">FHP08_06325</name>
</gene>
<dbReference type="OrthoDB" id="5787087at2"/>
<evidence type="ECO:0000313" key="1">
    <source>
        <dbReference type="EMBL" id="TXL67221.1"/>
    </source>
</evidence>
<accession>A0A5C8P0T4</accession>